<reference evidence="2" key="1">
    <citation type="submission" date="2016-10" db="EMBL/GenBank/DDBJ databases">
        <authorList>
            <person name="Varghese N."/>
            <person name="Submissions S."/>
        </authorList>
    </citation>
    <scope>NUCLEOTIDE SEQUENCE [LARGE SCALE GENOMIC DNA]</scope>
    <source>
        <strain evidence="2">CGMCC 1.11012</strain>
    </source>
</reference>
<dbReference type="AlphaFoldDB" id="A0A1G8SQ63"/>
<keyword evidence="2" id="KW-1185">Reference proteome</keyword>
<name>A0A1G8SQ63_9BACL</name>
<sequence length="126" mass="13773">MKITVTRQGIRKNEVYFTADCGEGKGIWCGSTPVLPGEALEVEFELPALFMRWVDIVPAAPGGNAIRVDGEQILLTGILENIEEDGTGYLRLGNGLIMFECLGEPMALGGCVEIRTRELMIYPVNL</sequence>
<gene>
    <name evidence="1" type="ORF">SAMN05216192_11524</name>
</gene>
<dbReference type="Proteomes" id="UP000199050">
    <property type="component" value="Unassembled WGS sequence"/>
</dbReference>
<proteinExistence type="predicted"/>
<protein>
    <submittedName>
        <fullName evidence="1">Uncharacterized protein</fullName>
    </submittedName>
</protein>
<dbReference type="STRING" id="1174501.SAMN05216192_11524"/>
<accession>A0A1G8SQ63</accession>
<dbReference type="RefSeq" id="WP_090715117.1">
    <property type="nucleotide sequence ID" value="NZ_CBCSKY010000017.1"/>
</dbReference>
<evidence type="ECO:0000313" key="2">
    <source>
        <dbReference type="Proteomes" id="UP000199050"/>
    </source>
</evidence>
<dbReference type="OrthoDB" id="2937251at2"/>
<dbReference type="EMBL" id="FNDX01000015">
    <property type="protein sequence ID" value="SDJ31283.1"/>
    <property type="molecule type" value="Genomic_DNA"/>
</dbReference>
<organism evidence="1 2">
    <name type="scientific">Paenibacillus typhae</name>
    <dbReference type="NCBI Taxonomy" id="1174501"/>
    <lineage>
        <taxon>Bacteria</taxon>
        <taxon>Bacillati</taxon>
        <taxon>Bacillota</taxon>
        <taxon>Bacilli</taxon>
        <taxon>Bacillales</taxon>
        <taxon>Paenibacillaceae</taxon>
        <taxon>Paenibacillus</taxon>
    </lineage>
</organism>
<evidence type="ECO:0000313" key="1">
    <source>
        <dbReference type="EMBL" id="SDJ31283.1"/>
    </source>
</evidence>